<protein>
    <submittedName>
        <fullName evidence="2">Uncharacterized protein</fullName>
    </submittedName>
</protein>
<reference evidence="2 3" key="1">
    <citation type="submission" date="2023-11" db="EMBL/GenBank/DDBJ databases">
        <title>Halocaridina rubra genome assembly.</title>
        <authorList>
            <person name="Smith C."/>
        </authorList>
    </citation>
    <scope>NUCLEOTIDE SEQUENCE [LARGE SCALE GENOMIC DNA]</scope>
    <source>
        <strain evidence="2">EP-1</strain>
        <tissue evidence="2">Whole</tissue>
    </source>
</reference>
<evidence type="ECO:0000256" key="1">
    <source>
        <dbReference type="SAM" id="Phobius"/>
    </source>
</evidence>
<keyword evidence="1" id="KW-1133">Transmembrane helix</keyword>
<organism evidence="2 3">
    <name type="scientific">Halocaridina rubra</name>
    <name type="common">Hawaiian red shrimp</name>
    <dbReference type="NCBI Taxonomy" id="373956"/>
    <lineage>
        <taxon>Eukaryota</taxon>
        <taxon>Metazoa</taxon>
        <taxon>Ecdysozoa</taxon>
        <taxon>Arthropoda</taxon>
        <taxon>Crustacea</taxon>
        <taxon>Multicrustacea</taxon>
        <taxon>Malacostraca</taxon>
        <taxon>Eumalacostraca</taxon>
        <taxon>Eucarida</taxon>
        <taxon>Decapoda</taxon>
        <taxon>Pleocyemata</taxon>
        <taxon>Caridea</taxon>
        <taxon>Atyoidea</taxon>
        <taxon>Atyidae</taxon>
        <taxon>Halocaridina</taxon>
    </lineage>
</organism>
<evidence type="ECO:0000313" key="3">
    <source>
        <dbReference type="Proteomes" id="UP001381693"/>
    </source>
</evidence>
<keyword evidence="1" id="KW-0472">Membrane</keyword>
<evidence type="ECO:0000313" key="2">
    <source>
        <dbReference type="EMBL" id="KAK7072050.1"/>
    </source>
</evidence>
<dbReference type="EMBL" id="JAXCGZ010013716">
    <property type="protein sequence ID" value="KAK7072050.1"/>
    <property type="molecule type" value="Genomic_DNA"/>
</dbReference>
<comment type="caution">
    <text evidence="2">The sequence shown here is derived from an EMBL/GenBank/DDBJ whole genome shotgun (WGS) entry which is preliminary data.</text>
</comment>
<keyword evidence="1" id="KW-0812">Transmembrane</keyword>
<dbReference type="Proteomes" id="UP001381693">
    <property type="component" value="Unassembled WGS sequence"/>
</dbReference>
<accession>A0AAN8X4N5</accession>
<keyword evidence="3" id="KW-1185">Reference proteome</keyword>
<gene>
    <name evidence="2" type="ORF">SK128_002757</name>
</gene>
<sequence>MSFIAPMVAGIFTNNKQTLVQWQNLFWLCVPIYVLPEIFFLIFVSGTVQEWNYASSKEDKTQLELCLNHKDTERKTLENEKK</sequence>
<proteinExistence type="predicted"/>
<dbReference type="AlphaFoldDB" id="A0AAN8X4N5"/>
<name>A0AAN8X4N5_HALRR</name>
<feature type="transmembrane region" description="Helical" evidence="1">
    <location>
        <begin position="25"/>
        <end position="48"/>
    </location>
</feature>